<feature type="domain" description="Aminotransferase class I/classII large" evidence="6">
    <location>
        <begin position="41"/>
        <end position="367"/>
    </location>
</feature>
<dbReference type="InterPro" id="IPR004839">
    <property type="entry name" value="Aminotransferase_I/II_large"/>
</dbReference>
<dbReference type="OrthoDB" id="9763453at2"/>
<dbReference type="SUPFAM" id="SSF53383">
    <property type="entry name" value="PLP-dependent transferases"/>
    <property type="match status" value="1"/>
</dbReference>
<dbReference type="GO" id="GO:0016212">
    <property type="term" value="F:kynurenine-oxoglutarate transaminase activity"/>
    <property type="evidence" value="ECO:0007669"/>
    <property type="project" value="TreeGrafter"/>
</dbReference>
<gene>
    <name evidence="7" type="ORF">NS220_17950</name>
</gene>
<comment type="cofactor">
    <cofactor evidence="1">
        <name>pyridoxal 5'-phosphate</name>
        <dbReference type="ChEBI" id="CHEBI:597326"/>
    </cofactor>
</comment>
<dbReference type="InterPro" id="IPR051326">
    <property type="entry name" value="Kynurenine-oxoglutarate_AT"/>
</dbReference>
<dbReference type="Proteomes" id="UP000075025">
    <property type="component" value="Unassembled WGS sequence"/>
</dbReference>
<dbReference type="GO" id="GO:0005737">
    <property type="term" value="C:cytoplasm"/>
    <property type="evidence" value="ECO:0007669"/>
    <property type="project" value="TreeGrafter"/>
</dbReference>
<evidence type="ECO:0000256" key="2">
    <source>
        <dbReference type="ARBA" id="ARBA00007441"/>
    </source>
</evidence>
<evidence type="ECO:0000256" key="4">
    <source>
        <dbReference type="ARBA" id="ARBA00022679"/>
    </source>
</evidence>
<dbReference type="PATRIC" id="fig|2033.6.peg.1256"/>
<dbReference type="AlphaFoldDB" id="A0A147ES58"/>
<dbReference type="EMBL" id="LDRT01000177">
    <property type="protein sequence ID" value="KTR87416.1"/>
    <property type="molecule type" value="Genomic_DNA"/>
</dbReference>
<evidence type="ECO:0000256" key="5">
    <source>
        <dbReference type="ARBA" id="ARBA00022898"/>
    </source>
</evidence>
<keyword evidence="3 7" id="KW-0032">Aminotransferase</keyword>
<dbReference type="Gene3D" id="3.90.1150.10">
    <property type="entry name" value="Aspartate Aminotransferase, domain 1"/>
    <property type="match status" value="1"/>
</dbReference>
<dbReference type="Gene3D" id="3.40.640.10">
    <property type="entry name" value="Type I PLP-dependent aspartate aminotransferase-like (Major domain)"/>
    <property type="match status" value="1"/>
</dbReference>
<dbReference type="CDD" id="cd00609">
    <property type="entry name" value="AAT_like"/>
    <property type="match status" value="1"/>
</dbReference>
<sequence length="401" mass="42274">MNTIPGAWQRTARGAGLLAADGRAVPTIFAEMTALATSTGAINLGQGFPDEDGPEVVLAAARRAIADGVNQYAPGRGFPELLTAIAEHQKRFYGLELDPAREVLVTVGATEALASTLLALIDGPDDEVIVFEPYYDSYAASVALAGARLVGVPLRWPDFQPDLEDLASAVTDRTRVILVNDPHNPTGTVFSREVLDEVVRLAHQHDALIVTDEVYEHLVFDGPHVPIATLPGAAERTLTISSAGKTFSLTGWKTGWVTGPADLVTAVLAVKQFLTYVGGSPFQPAIAAGLRLPDAFFSSVASTMAAKAELLGSGLRAAGFDVSSPGGSYFTVVDATPLGATDADAFCRELPARAGVVGIPLTAFVSPAHRHRYATLVRFAACKRVDVLSEAVKRLAETSRD</sequence>
<dbReference type="RefSeq" id="WP_058625336.1">
    <property type="nucleotide sequence ID" value="NZ_LDRT01000177.1"/>
</dbReference>
<dbReference type="InterPro" id="IPR015422">
    <property type="entry name" value="PyrdxlP-dep_Trfase_small"/>
</dbReference>
<evidence type="ECO:0000313" key="8">
    <source>
        <dbReference type="Proteomes" id="UP000075025"/>
    </source>
</evidence>
<dbReference type="GO" id="GO:0030170">
    <property type="term" value="F:pyridoxal phosphate binding"/>
    <property type="evidence" value="ECO:0007669"/>
    <property type="project" value="InterPro"/>
</dbReference>
<organism evidence="7 8">
    <name type="scientific">Microbacterium testaceum</name>
    <name type="common">Aureobacterium testaceum</name>
    <name type="synonym">Brevibacterium testaceum</name>
    <dbReference type="NCBI Taxonomy" id="2033"/>
    <lineage>
        <taxon>Bacteria</taxon>
        <taxon>Bacillati</taxon>
        <taxon>Actinomycetota</taxon>
        <taxon>Actinomycetes</taxon>
        <taxon>Micrococcales</taxon>
        <taxon>Microbacteriaceae</taxon>
        <taxon>Microbacterium</taxon>
    </lineage>
</organism>
<protein>
    <submittedName>
        <fullName evidence="7">Aminotransferase</fullName>
    </submittedName>
</protein>
<keyword evidence="5" id="KW-0663">Pyridoxal phosphate</keyword>
<reference evidence="7 8" key="1">
    <citation type="journal article" date="2016" name="Front. Microbiol.">
        <title>Genomic Resource of Rice Seed Associated Bacteria.</title>
        <authorList>
            <person name="Midha S."/>
            <person name="Bansal K."/>
            <person name="Sharma S."/>
            <person name="Kumar N."/>
            <person name="Patil P.P."/>
            <person name="Chaudhry V."/>
            <person name="Patil P.B."/>
        </authorList>
    </citation>
    <scope>NUCLEOTIDE SEQUENCE [LARGE SCALE GENOMIC DNA]</scope>
    <source>
        <strain evidence="7 8">NS220</strain>
    </source>
</reference>
<accession>A0A147ES58</accession>
<dbReference type="InterPro" id="IPR015424">
    <property type="entry name" value="PyrdxlP-dep_Trfase"/>
</dbReference>
<keyword evidence="4 7" id="KW-0808">Transferase</keyword>
<name>A0A147ES58_MICTE</name>
<evidence type="ECO:0000259" key="6">
    <source>
        <dbReference type="Pfam" id="PF00155"/>
    </source>
</evidence>
<dbReference type="PANTHER" id="PTHR43807:SF20">
    <property type="entry name" value="FI04487P"/>
    <property type="match status" value="1"/>
</dbReference>
<dbReference type="FunFam" id="3.40.640.10:FF:000024">
    <property type="entry name" value="Kynurenine--oxoglutarate transaminase 3"/>
    <property type="match status" value="1"/>
</dbReference>
<dbReference type="Pfam" id="PF00155">
    <property type="entry name" value="Aminotran_1_2"/>
    <property type="match status" value="1"/>
</dbReference>
<comment type="caution">
    <text evidence="7">The sequence shown here is derived from an EMBL/GenBank/DDBJ whole genome shotgun (WGS) entry which is preliminary data.</text>
</comment>
<proteinExistence type="inferred from homology"/>
<comment type="similarity">
    <text evidence="2">Belongs to the class-I pyridoxal-phosphate-dependent aminotransferase family.</text>
</comment>
<dbReference type="InterPro" id="IPR015421">
    <property type="entry name" value="PyrdxlP-dep_Trfase_major"/>
</dbReference>
<evidence type="ECO:0000256" key="1">
    <source>
        <dbReference type="ARBA" id="ARBA00001933"/>
    </source>
</evidence>
<dbReference type="PANTHER" id="PTHR43807">
    <property type="entry name" value="FI04487P"/>
    <property type="match status" value="1"/>
</dbReference>
<evidence type="ECO:0000256" key="3">
    <source>
        <dbReference type="ARBA" id="ARBA00022576"/>
    </source>
</evidence>
<evidence type="ECO:0000313" key="7">
    <source>
        <dbReference type="EMBL" id="KTR87416.1"/>
    </source>
</evidence>